<keyword evidence="2" id="KW-1185">Reference proteome</keyword>
<sequence>MAFIGGLCRNLPQLQQYSINHKNDDCYFYHLHPDHGNHVAADHNDSPVYYKYHDNCNNTDYDNNSNNDDNHPNTSTFYHHNYHYNYHHDNNYYCTTL</sequence>
<reference evidence="1 2" key="1">
    <citation type="submission" date="2023-08" db="EMBL/GenBank/DDBJ databases">
        <title>A Necator americanus chromosomal reference genome.</title>
        <authorList>
            <person name="Ilik V."/>
            <person name="Petrzelkova K.J."/>
            <person name="Pardy F."/>
            <person name="Fuh T."/>
            <person name="Niatou-Singa F.S."/>
            <person name="Gouil Q."/>
            <person name="Baker L."/>
            <person name="Ritchie M.E."/>
            <person name="Jex A.R."/>
            <person name="Gazzola D."/>
            <person name="Li H."/>
            <person name="Toshio Fujiwara R."/>
            <person name="Zhan B."/>
            <person name="Aroian R.V."/>
            <person name="Pafco B."/>
            <person name="Schwarz E.M."/>
        </authorList>
    </citation>
    <scope>NUCLEOTIDE SEQUENCE [LARGE SCALE GENOMIC DNA]</scope>
    <source>
        <strain evidence="1 2">Aroian</strain>
        <tissue evidence="1">Whole animal</tissue>
    </source>
</reference>
<evidence type="ECO:0000313" key="2">
    <source>
        <dbReference type="Proteomes" id="UP001303046"/>
    </source>
</evidence>
<proteinExistence type="predicted"/>
<comment type="caution">
    <text evidence="1">The sequence shown here is derived from an EMBL/GenBank/DDBJ whole genome shotgun (WGS) entry which is preliminary data.</text>
</comment>
<organism evidence="1 2">
    <name type="scientific">Necator americanus</name>
    <name type="common">Human hookworm</name>
    <dbReference type="NCBI Taxonomy" id="51031"/>
    <lineage>
        <taxon>Eukaryota</taxon>
        <taxon>Metazoa</taxon>
        <taxon>Ecdysozoa</taxon>
        <taxon>Nematoda</taxon>
        <taxon>Chromadorea</taxon>
        <taxon>Rhabditida</taxon>
        <taxon>Rhabditina</taxon>
        <taxon>Rhabditomorpha</taxon>
        <taxon>Strongyloidea</taxon>
        <taxon>Ancylostomatidae</taxon>
        <taxon>Bunostominae</taxon>
        <taxon>Necator</taxon>
    </lineage>
</organism>
<gene>
    <name evidence="1" type="primary">Necator_chrIII.g11615</name>
    <name evidence="1" type="ORF">RB195_010850</name>
</gene>
<accession>A0ABR1D0J6</accession>
<name>A0ABR1D0J6_NECAM</name>
<evidence type="ECO:0000313" key="1">
    <source>
        <dbReference type="EMBL" id="KAK6743800.1"/>
    </source>
</evidence>
<dbReference type="EMBL" id="JAVFWL010000003">
    <property type="protein sequence ID" value="KAK6743800.1"/>
    <property type="molecule type" value="Genomic_DNA"/>
</dbReference>
<dbReference type="Proteomes" id="UP001303046">
    <property type="component" value="Unassembled WGS sequence"/>
</dbReference>
<protein>
    <submittedName>
        <fullName evidence="1">Uncharacterized protein</fullName>
    </submittedName>
</protein>